<evidence type="ECO:0000256" key="5">
    <source>
        <dbReference type="ARBA" id="ARBA00023295"/>
    </source>
</evidence>
<dbReference type="EMBL" id="AJWY01011847">
    <property type="protein sequence ID" value="EKC51610.1"/>
    <property type="molecule type" value="Genomic_DNA"/>
</dbReference>
<dbReference type="Pfam" id="PF01120">
    <property type="entry name" value="Alpha_L_fucos"/>
    <property type="match status" value="1"/>
</dbReference>
<keyword evidence="3" id="KW-0732">Signal</keyword>
<reference evidence="7" key="1">
    <citation type="journal article" date="2013" name="Environ. Microbiol.">
        <title>Microbiota from the distal guts of lean and obese adolescents exhibit partial functional redundancy besides clear differences in community structure.</title>
        <authorList>
            <person name="Ferrer M."/>
            <person name="Ruiz A."/>
            <person name="Lanza F."/>
            <person name="Haange S.B."/>
            <person name="Oberbach A."/>
            <person name="Till H."/>
            <person name="Bargiela R."/>
            <person name="Campoy C."/>
            <person name="Segura M.T."/>
            <person name="Richter M."/>
            <person name="von Bergen M."/>
            <person name="Seifert J."/>
            <person name="Suarez A."/>
        </authorList>
    </citation>
    <scope>NUCLEOTIDE SEQUENCE</scope>
</reference>
<dbReference type="PANTHER" id="PTHR10030:SF37">
    <property type="entry name" value="ALPHA-L-FUCOSIDASE-RELATED"/>
    <property type="match status" value="1"/>
</dbReference>
<dbReference type="PROSITE" id="PS51257">
    <property type="entry name" value="PROKAR_LIPOPROTEIN"/>
    <property type="match status" value="1"/>
</dbReference>
<dbReference type="SUPFAM" id="SSF51445">
    <property type="entry name" value="(Trans)glycosidases"/>
    <property type="match status" value="1"/>
</dbReference>
<keyword evidence="5" id="KW-0326">Glycosidase</keyword>
<dbReference type="GO" id="GO:0005764">
    <property type="term" value="C:lysosome"/>
    <property type="evidence" value="ECO:0007669"/>
    <property type="project" value="TreeGrafter"/>
</dbReference>
<dbReference type="InterPro" id="IPR057739">
    <property type="entry name" value="Glyco_hydro_29_N"/>
</dbReference>
<dbReference type="PANTHER" id="PTHR10030">
    <property type="entry name" value="ALPHA-L-FUCOSIDASE"/>
    <property type="match status" value="1"/>
</dbReference>
<name>K1SD93_9ZZZZ</name>
<dbReference type="InterPro" id="IPR000933">
    <property type="entry name" value="Glyco_hydro_29"/>
</dbReference>
<organism evidence="7">
    <name type="scientific">human gut metagenome</name>
    <dbReference type="NCBI Taxonomy" id="408170"/>
    <lineage>
        <taxon>unclassified sequences</taxon>
        <taxon>metagenomes</taxon>
        <taxon>organismal metagenomes</taxon>
    </lineage>
</organism>
<sequence length="111" mass="12506">MKKHPLILCAGITSLLLSACNPVKAPEAILPVPEAKQVEWQKMETYAFVHFGLNTFNDREWGYGDSDPKTFNPAKLDCEQWVKTFVESGMKGVILTAKHHDGFCLWPTQLT</sequence>
<dbReference type="Gene3D" id="3.20.20.80">
    <property type="entry name" value="Glycosidases"/>
    <property type="match status" value="1"/>
</dbReference>
<dbReference type="InterPro" id="IPR017853">
    <property type="entry name" value="GH"/>
</dbReference>
<accession>K1SD93</accession>
<feature type="domain" description="Glycoside hydrolase family 29 N-terminal" evidence="6">
    <location>
        <begin position="38"/>
        <end position="110"/>
    </location>
</feature>
<proteinExistence type="inferred from homology"/>
<comment type="similarity">
    <text evidence="1">Belongs to the glycosyl hydrolase 29 family.</text>
</comment>
<evidence type="ECO:0000256" key="3">
    <source>
        <dbReference type="ARBA" id="ARBA00022729"/>
    </source>
</evidence>
<evidence type="ECO:0000259" key="6">
    <source>
        <dbReference type="Pfam" id="PF01120"/>
    </source>
</evidence>
<evidence type="ECO:0000256" key="2">
    <source>
        <dbReference type="ARBA" id="ARBA00012662"/>
    </source>
</evidence>
<evidence type="ECO:0000313" key="7">
    <source>
        <dbReference type="EMBL" id="EKC51610.1"/>
    </source>
</evidence>
<evidence type="ECO:0000256" key="4">
    <source>
        <dbReference type="ARBA" id="ARBA00022801"/>
    </source>
</evidence>
<dbReference type="GO" id="GO:0004560">
    <property type="term" value="F:alpha-L-fucosidase activity"/>
    <property type="evidence" value="ECO:0007669"/>
    <property type="project" value="InterPro"/>
</dbReference>
<evidence type="ECO:0000256" key="1">
    <source>
        <dbReference type="ARBA" id="ARBA00007951"/>
    </source>
</evidence>
<dbReference type="GO" id="GO:0016139">
    <property type="term" value="P:glycoside catabolic process"/>
    <property type="evidence" value="ECO:0007669"/>
    <property type="project" value="TreeGrafter"/>
</dbReference>
<comment type="caution">
    <text evidence="7">The sequence shown here is derived from an EMBL/GenBank/DDBJ whole genome shotgun (WGS) entry which is preliminary data.</text>
</comment>
<protein>
    <recommendedName>
        <fullName evidence="2">alpha-L-fucosidase</fullName>
        <ecNumber evidence="2">3.2.1.51</ecNumber>
    </recommendedName>
</protein>
<keyword evidence="4" id="KW-0378">Hydrolase</keyword>
<feature type="non-terminal residue" evidence="7">
    <location>
        <position position="111"/>
    </location>
</feature>
<dbReference type="AlphaFoldDB" id="K1SD93"/>
<gene>
    <name evidence="7" type="ORF">LEA_17307</name>
</gene>
<dbReference type="EC" id="3.2.1.51" evidence="2"/>
<dbReference type="GO" id="GO:0006004">
    <property type="term" value="P:fucose metabolic process"/>
    <property type="evidence" value="ECO:0007669"/>
    <property type="project" value="TreeGrafter"/>
</dbReference>